<proteinExistence type="predicted"/>
<dbReference type="InterPro" id="IPR011006">
    <property type="entry name" value="CheY-like_superfamily"/>
</dbReference>
<comment type="caution">
    <text evidence="5">The sequence shown here is derived from an EMBL/GenBank/DDBJ whole genome shotgun (WGS) entry which is preliminary data.</text>
</comment>
<dbReference type="SMART" id="SM00448">
    <property type="entry name" value="REC"/>
    <property type="match status" value="1"/>
</dbReference>
<dbReference type="InterPro" id="IPR001789">
    <property type="entry name" value="Sig_transdc_resp-reg_receiver"/>
</dbReference>
<feature type="modified residue" description="4-aspartylphosphate" evidence="3">
    <location>
        <position position="53"/>
    </location>
</feature>
<protein>
    <recommendedName>
        <fullName evidence="1">Stage 0 sporulation protein A homolog</fullName>
    </recommendedName>
</protein>
<dbReference type="SUPFAM" id="SSF52172">
    <property type="entry name" value="CheY-like"/>
    <property type="match status" value="1"/>
</dbReference>
<evidence type="ECO:0000259" key="4">
    <source>
        <dbReference type="PROSITE" id="PS50110"/>
    </source>
</evidence>
<evidence type="ECO:0000256" key="3">
    <source>
        <dbReference type="PROSITE-ProRule" id="PRU00169"/>
    </source>
</evidence>
<evidence type="ECO:0000313" key="5">
    <source>
        <dbReference type="EMBL" id="NMM63427.1"/>
    </source>
</evidence>
<keyword evidence="6" id="KW-1185">Reference proteome</keyword>
<sequence length="117" mass="13059">MKKVLIVDDALFMRAALRTMLENNGYEIVGEAEDGFDAVNKYKILNPEIVTMDITMPKMDGVEALSAIRKMDPNCKVVMISAVGQESWVKKAIIVGAKSFIVKPFKEEHVIKTLSKL</sequence>
<dbReference type="PANTHER" id="PTHR43228:SF1">
    <property type="entry name" value="TWO-COMPONENT RESPONSE REGULATOR ARR22"/>
    <property type="match status" value="1"/>
</dbReference>
<dbReference type="Proteomes" id="UP000537131">
    <property type="component" value="Unassembled WGS sequence"/>
</dbReference>
<dbReference type="GO" id="GO:0000160">
    <property type="term" value="P:phosphorelay signal transduction system"/>
    <property type="evidence" value="ECO:0007669"/>
    <property type="project" value="InterPro"/>
</dbReference>
<comment type="function">
    <text evidence="2">May play the central regulatory role in sporulation. It may be an element of the effector pathway responsible for the activation of sporulation genes in response to nutritional stress. Spo0A may act in concert with spo0H (a sigma factor) to control the expression of some genes that are critical to the sporulation process.</text>
</comment>
<dbReference type="EMBL" id="JABBNI010000022">
    <property type="protein sequence ID" value="NMM63427.1"/>
    <property type="molecule type" value="Genomic_DNA"/>
</dbReference>
<accession>A0A7Y0EHE3</accession>
<reference evidence="5 6" key="2">
    <citation type="submission" date="2020-06" db="EMBL/GenBank/DDBJ databases">
        <title>Complete Genome Sequence of Clostridium muelleri sp. nov. P21T, an Acid-Alcohol Producing Acetogen Isolated from Old Hay.</title>
        <authorList>
            <person name="Duncan K.E."/>
            <person name="Tanner R.S."/>
        </authorList>
    </citation>
    <scope>NUCLEOTIDE SEQUENCE [LARGE SCALE GENOMIC DNA]</scope>
    <source>
        <strain evidence="5 6">P21</strain>
    </source>
</reference>
<dbReference type="RefSeq" id="WP_169298033.1">
    <property type="nucleotide sequence ID" value="NZ_JABBNI010000022.1"/>
</dbReference>
<evidence type="ECO:0000256" key="2">
    <source>
        <dbReference type="ARBA" id="ARBA00024867"/>
    </source>
</evidence>
<evidence type="ECO:0000313" key="6">
    <source>
        <dbReference type="Proteomes" id="UP000537131"/>
    </source>
</evidence>
<organism evidence="5 6">
    <name type="scientific">Clostridium muellerianum</name>
    <dbReference type="NCBI Taxonomy" id="2716538"/>
    <lineage>
        <taxon>Bacteria</taxon>
        <taxon>Bacillati</taxon>
        <taxon>Bacillota</taxon>
        <taxon>Clostridia</taxon>
        <taxon>Eubacteriales</taxon>
        <taxon>Clostridiaceae</taxon>
        <taxon>Clostridium</taxon>
    </lineage>
</organism>
<name>A0A7Y0EHE3_9CLOT</name>
<reference evidence="5 6" key="1">
    <citation type="submission" date="2020-04" db="EMBL/GenBank/DDBJ databases">
        <authorList>
            <person name="Doyle D.A."/>
        </authorList>
    </citation>
    <scope>NUCLEOTIDE SEQUENCE [LARGE SCALE GENOMIC DNA]</scope>
    <source>
        <strain evidence="5 6">P21</strain>
    </source>
</reference>
<feature type="domain" description="Response regulatory" evidence="4">
    <location>
        <begin position="3"/>
        <end position="117"/>
    </location>
</feature>
<keyword evidence="3" id="KW-0597">Phosphoprotein</keyword>
<gene>
    <name evidence="5" type="ORF">HBE96_12200</name>
</gene>
<dbReference type="Pfam" id="PF00072">
    <property type="entry name" value="Response_reg"/>
    <property type="match status" value="1"/>
</dbReference>
<dbReference type="AlphaFoldDB" id="A0A7Y0EHE3"/>
<dbReference type="InterPro" id="IPR052048">
    <property type="entry name" value="ST_Response_Regulator"/>
</dbReference>
<dbReference type="PANTHER" id="PTHR43228">
    <property type="entry name" value="TWO-COMPONENT RESPONSE REGULATOR"/>
    <property type="match status" value="1"/>
</dbReference>
<dbReference type="Gene3D" id="3.40.50.2300">
    <property type="match status" value="1"/>
</dbReference>
<dbReference type="PROSITE" id="PS50110">
    <property type="entry name" value="RESPONSE_REGULATORY"/>
    <property type="match status" value="1"/>
</dbReference>
<evidence type="ECO:0000256" key="1">
    <source>
        <dbReference type="ARBA" id="ARBA00018672"/>
    </source>
</evidence>